<evidence type="ECO:0000313" key="16">
    <source>
        <dbReference type="Proteomes" id="UP000011131"/>
    </source>
</evidence>
<feature type="binding site" evidence="12">
    <location>
        <position position="340"/>
    </location>
    <ligand>
        <name>FAD</name>
        <dbReference type="ChEBI" id="CHEBI:57692"/>
    </ligand>
</feature>
<dbReference type="InterPro" id="IPR010199">
    <property type="entry name" value="CysJ"/>
</dbReference>
<evidence type="ECO:0000259" key="14">
    <source>
        <dbReference type="PROSITE" id="PS51384"/>
    </source>
</evidence>
<proteinExistence type="predicted"/>
<dbReference type="PROSITE" id="PS51384">
    <property type="entry name" value="FAD_FR"/>
    <property type="match status" value="1"/>
</dbReference>
<organism evidence="15 16">
    <name type="scientific">Myxococcus stipitatus (strain DSM 14675 / JCM 12634 / Mx s8)</name>
    <dbReference type="NCBI Taxonomy" id="1278073"/>
    <lineage>
        <taxon>Bacteria</taxon>
        <taxon>Pseudomonadati</taxon>
        <taxon>Myxococcota</taxon>
        <taxon>Myxococcia</taxon>
        <taxon>Myxococcales</taxon>
        <taxon>Cystobacterineae</taxon>
        <taxon>Myxococcaceae</taxon>
        <taxon>Myxococcus</taxon>
    </lineage>
</organism>
<dbReference type="GO" id="GO:0005829">
    <property type="term" value="C:cytosol"/>
    <property type="evidence" value="ECO:0007669"/>
    <property type="project" value="TreeGrafter"/>
</dbReference>
<dbReference type="Pfam" id="PF00175">
    <property type="entry name" value="NAD_binding_1"/>
    <property type="match status" value="1"/>
</dbReference>
<keyword evidence="4" id="KW-0285">Flavoprotein</keyword>
<feature type="domain" description="FAD-binding FR-type" evidence="14">
    <location>
        <begin position="252"/>
        <end position="468"/>
    </location>
</feature>
<dbReference type="HOGENOM" id="CLU_001570_17_7_7"/>
<dbReference type="PANTHER" id="PTHR19384">
    <property type="entry name" value="NITRIC OXIDE SYNTHASE-RELATED"/>
    <property type="match status" value="1"/>
</dbReference>
<evidence type="ECO:0000256" key="4">
    <source>
        <dbReference type="ARBA" id="ARBA00022630"/>
    </source>
</evidence>
<feature type="binding site" evidence="12">
    <location>
        <position position="619"/>
    </location>
    <ligand>
        <name>FAD</name>
        <dbReference type="ChEBI" id="CHEBI:57692"/>
    </ligand>
</feature>
<evidence type="ECO:0000256" key="2">
    <source>
        <dbReference type="ARBA" id="ARBA00022448"/>
    </source>
</evidence>
<evidence type="ECO:0000256" key="9">
    <source>
        <dbReference type="ARBA" id="ARBA00023002"/>
    </source>
</evidence>
<feature type="binding site" evidence="12">
    <location>
        <begin position="406"/>
        <end position="409"/>
    </location>
    <ligand>
        <name>FAD</name>
        <dbReference type="ChEBI" id="CHEBI:57692"/>
    </ligand>
</feature>
<feature type="binding site" evidence="12">
    <location>
        <begin position="439"/>
        <end position="442"/>
    </location>
    <ligand>
        <name>FAD</name>
        <dbReference type="ChEBI" id="CHEBI:57692"/>
    </ligand>
</feature>
<gene>
    <name evidence="15" type="ordered locus">MYSTI_02681</name>
</gene>
<evidence type="ECO:0000256" key="3">
    <source>
        <dbReference type="ARBA" id="ARBA00022605"/>
    </source>
</evidence>
<dbReference type="UniPathway" id="UPA00140">
    <property type="reaction ID" value="UER00207"/>
</dbReference>
<dbReference type="SUPFAM" id="SSF52343">
    <property type="entry name" value="Ferredoxin reductase-like, C-terminal NADP-linked domain"/>
    <property type="match status" value="1"/>
</dbReference>
<evidence type="ECO:0000259" key="13">
    <source>
        <dbReference type="PROSITE" id="PS50902"/>
    </source>
</evidence>
<keyword evidence="5 12" id="KW-0288">FMN</keyword>
<dbReference type="Pfam" id="PF00258">
    <property type="entry name" value="Flavodoxin_1"/>
    <property type="match status" value="1"/>
</dbReference>
<feature type="binding site" evidence="12">
    <location>
        <begin position="539"/>
        <end position="540"/>
    </location>
    <ligand>
        <name>NADP(+)</name>
        <dbReference type="ChEBI" id="CHEBI:58349"/>
    </ligand>
</feature>
<dbReference type="PROSITE" id="PS50902">
    <property type="entry name" value="FLAVODOXIN_LIKE"/>
    <property type="match status" value="1"/>
</dbReference>
<dbReference type="GO" id="GO:0019344">
    <property type="term" value="P:cysteine biosynthetic process"/>
    <property type="evidence" value="ECO:0007669"/>
    <property type="project" value="UniProtKB-KW"/>
</dbReference>
<dbReference type="InterPro" id="IPR003097">
    <property type="entry name" value="CysJ-like_FAD-binding"/>
</dbReference>
<evidence type="ECO:0000256" key="8">
    <source>
        <dbReference type="ARBA" id="ARBA00022982"/>
    </source>
</evidence>
<dbReference type="KEGG" id="msd:MYSTI_02681"/>
<comment type="catalytic activity">
    <reaction evidence="11">
        <text>hydrogen sulfide + 3 NADP(+) + 3 H2O = sulfite + 3 NADPH + 4 H(+)</text>
        <dbReference type="Rhea" id="RHEA:13801"/>
        <dbReference type="ChEBI" id="CHEBI:15377"/>
        <dbReference type="ChEBI" id="CHEBI:15378"/>
        <dbReference type="ChEBI" id="CHEBI:17359"/>
        <dbReference type="ChEBI" id="CHEBI:29919"/>
        <dbReference type="ChEBI" id="CHEBI:57783"/>
        <dbReference type="ChEBI" id="CHEBI:58349"/>
        <dbReference type="EC" id="1.8.1.2"/>
    </reaction>
</comment>
<feature type="binding site" evidence="12">
    <location>
        <position position="430"/>
    </location>
    <ligand>
        <name>FAD</name>
        <dbReference type="ChEBI" id="CHEBI:57692"/>
    </ligand>
</feature>
<evidence type="ECO:0000313" key="15">
    <source>
        <dbReference type="EMBL" id="AGC43997.1"/>
    </source>
</evidence>
<dbReference type="Gene3D" id="3.40.50.360">
    <property type="match status" value="1"/>
</dbReference>
<evidence type="ECO:0000256" key="6">
    <source>
        <dbReference type="ARBA" id="ARBA00022827"/>
    </source>
</evidence>
<feature type="binding site" evidence="12">
    <location>
        <position position="581"/>
    </location>
    <ligand>
        <name>NADP(+)</name>
        <dbReference type="ChEBI" id="CHEBI:58349"/>
    </ligand>
</feature>
<dbReference type="InterPro" id="IPR029039">
    <property type="entry name" value="Flavoprotein-like_sf"/>
</dbReference>
<dbReference type="eggNOG" id="COG0369">
    <property type="taxonomic scope" value="Bacteria"/>
</dbReference>
<dbReference type="InterPro" id="IPR001094">
    <property type="entry name" value="Flavdoxin-like"/>
</dbReference>
<feature type="binding site" evidence="12">
    <location>
        <begin position="171"/>
        <end position="180"/>
    </location>
    <ligand>
        <name>FMN</name>
        <dbReference type="ChEBI" id="CHEBI:58210"/>
    </ligand>
</feature>
<dbReference type="InterPro" id="IPR001709">
    <property type="entry name" value="Flavoprot_Pyr_Nucl_cyt_Rdtase"/>
</dbReference>
<dbReference type="NCBIfam" id="TIGR01931">
    <property type="entry name" value="cysJ"/>
    <property type="match status" value="1"/>
</dbReference>
<dbReference type="PRINTS" id="PR00371">
    <property type="entry name" value="FPNCR"/>
</dbReference>
<dbReference type="FunFam" id="3.40.50.80:FF:000001">
    <property type="entry name" value="NADPH--cytochrome P450 reductase 1"/>
    <property type="match status" value="1"/>
</dbReference>
<dbReference type="CDD" id="cd06199">
    <property type="entry name" value="SiR"/>
    <property type="match status" value="1"/>
</dbReference>
<protein>
    <recommendedName>
        <fullName evidence="1">assimilatory sulfite reductase (NADPH)</fullName>
        <ecNumber evidence="1">1.8.1.2</ecNumber>
    </recommendedName>
</protein>
<dbReference type="SUPFAM" id="SSF52218">
    <property type="entry name" value="Flavoproteins"/>
    <property type="match status" value="1"/>
</dbReference>
<dbReference type="PIRSF" id="PIRSF000207">
    <property type="entry name" value="SiR-FP_CysJ"/>
    <property type="match status" value="1"/>
</dbReference>
<dbReference type="Gene3D" id="1.20.990.10">
    <property type="entry name" value="NADPH-cytochrome p450 Reductase, Chain A, domain 3"/>
    <property type="match status" value="1"/>
</dbReference>
<dbReference type="RefSeq" id="WP_015348258.1">
    <property type="nucleotide sequence ID" value="NC_020126.1"/>
</dbReference>
<comment type="cofactor">
    <cofactor evidence="12">
        <name>FAD</name>
        <dbReference type="ChEBI" id="CHEBI:57692"/>
    </cofactor>
    <text evidence="12">Binds 1 FAD per subunit.</text>
</comment>
<feature type="binding site" evidence="12">
    <location>
        <begin position="135"/>
        <end position="138"/>
    </location>
    <ligand>
        <name>FMN</name>
        <dbReference type="ChEBI" id="CHEBI:58210"/>
    </ligand>
</feature>
<dbReference type="InterPro" id="IPR001433">
    <property type="entry name" value="OxRdtase_FAD/NAD-bd"/>
</dbReference>
<evidence type="ECO:0000256" key="7">
    <source>
        <dbReference type="ARBA" id="ARBA00022857"/>
    </source>
</evidence>
<dbReference type="AlphaFoldDB" id="L7U8W8"/>
<dbReference type="GO" id="GO:0004783">
    <property type="term" value="F:sulfite reductase (NADPH) activity"/>
    <property type="evidence" value="ECO:0007669"/>
    <property type="project" value="UniProtKB-EC"/>
</dbReference>
<dbReference type="InterPro" id="IPR023173">
    <property type="entry name" value="NADPH_Cyt_P450_Rdtase_alpha"/>
</dbReference>
<dbReference type="Gene3D" id="3.40.50.80">
    <property type="entry name" value="Nucleotide-binding domain of ferredoxin-NADP reductase (FNR) module"/>
    <property type="match status" value="1"/>
</dbReference>
<dbReference type="InterPro" id="IPR017927">
    <property type="entry name" value="FAD-bd_FR_type"/>
</dbReference>
<feature type="binding site" evidence="12">
    <location>
        <begin position="545"/>
        <end position="549"/>
    </location>
    <ligand>
        <name>NADP(+)</name>
        <dbReference type="ChEBI" id="CHEBI:58349"/>
    </ligand>
</feature>
<dbReference type="InterPro" id="IPR039261">
    <property type="entry name" value="FNR_nucleotide-bd"/>
</dbReference>
<evidence type="ECO:0000256" key="11">
    <source>
        <dbReference type="ARBA" id="ARBA00052219"/>
    </source>
</evidence>
<keyword evidence="16" id="KW-1185">Reference proteome</keyword>
<dbReference type="GO" id="GO:0050660">
    <property type="term" value="F:flavin adenine dinucleotide binding"/>
    <property type="evidence" value="ECO:0007669"/>
    <property type="project" value="InterPro"/>
</dbReference>
<dbReference type="Pfam" id="PF00667">
    <property type="entry name" value="FAD_binding_1"/>
    <property type="match status" value="1"/>
</dbReference>
<dbReference type="GO" id="GO:0070814">
    <property type="term" value="P:hydrogen sulfide biosynthetic process"/>
    <property type="evidence" value="ECO:0007669"/>
    <property type="project" value="UniProtKB-UniPathway"/>
</dbReference>
<reference evidence="15 16" key="1">
    <citation type="journal article" date="2013" name="Genome Announc.">
        <title>Complete genome sequence of Myxococcus stipitatus strain DSM 14675, a fruiting myxobacterium.</title>
        <authorList>
            <person name="Huntley S."/>
            <person name="Kneip S."/>
            <person name="Treuner-Lange A."/>
            <person name="Sogaard-Andersen L."/>
        </authorList>
    </citation>
    <scope>NUCLEOTIDE SEQUENCE [LARGE SCALE GENOMIC DNA]</scope>
    <source>
        <strain evidence="16">DSM 14675 / JCM 12634 / Mx s8</strain>
    </source>
</reference>
<keyword evidence="2" id="KW-0813">Transport</keyword>
<dbReference type="Gene3D" id="2.40.30.10">
    <property type="entry name" value="Translation factors"/>
    <property type="match status" value="1"/>
</dbReference>
<dbReference type="GO" id="GO:0010181">
    <property type="term" value="F:FMN binding"/>
    <property type="evidence" value="ECO:0007669"/>
    <property type="project" value="InterPro"/>
</dbReference>
<dbReference type="Proteomes" id="UP000011131">
    <property type="component" value="Chromosome"/>
</dbReference>
<name>L7U8W8_MYXSD</name>
<dbReference type="PRINTS" id="PR00369">
    <property type="entry name" value="FLAVODOXIN"/>
</dbReference>
<dbReference type="SUPFAM" id="SSF63380">
    <property type="entry name" value="Riboflavin synthase domain-like"/>
    <property type="match status" value="1"/>
</dbReference>
<dbReference type="OrthoDB" id="9790745at2"/>
<dbReference type="STRING" id="1278073.MYSTI_02681"/>
<feature type="domain" description="Flavodoxin-like" evidence="13">
    <location>
        <begin position="82"/>
        <end position="220"/>
    </location>
</feature>
<comment type="cofactor">
    <cofactor evidence="12">
        <name>FMN</name>
        <dbReference type="ChEBI" id="CHEBI:58210"/>
    </cofactor>
    <text evidence="12">Binds 1 FMN per subunit.</text>
</comment>
<keyword evidence="8" id="KW-0249">Electron transport</keyword>
<accession>L7U8W8</accession>
<evidence type="ECO:0000256" key="12">
    <source>
        <dbReference type="PIRSR" id="PIRSR000207-1"/>
    </source>
</evidence>
<keyword evidence="7 12" id="KW-0521">NADP</keyword>
<evidence type="ECO:0000256" key="1">
    <source>
        <dbReference type="ARBA" id="ARBA00012604"/>
    </source>
</evidence>
<sequence length="619" mass="68065">MSAPSPGVLPRPAPPFVDAVLGGEKGTQLLRLVEGLDPAALHWLSGYAAGLAVRTGTAAVLAVPITSVEPPAPAPEAPTSPLTIVYGTQTGNSRHLAERLKRQAEGAGLPVRLLRASEYPVRELAREKFLAVVISTQGDGDPPDDSRAFYEFLLAKRAPRLEGLRFTVLGLGDSSYPKFCEVGRVLDARLVELGATRLTERADCDLDFEPIAAGWLDQTLARTREAVEPRAPAVATVVPLRGAPSLPTVGKEAPFSAAVLVNQRITGRGALKDVRHVELSLEGSGLEYLPGDSLGVWAPNASELVEAVLTQQRLDGAETVTRDGKTLPLSRWLTDELELTRLSRPFLERHASLAESSALQTLLSPSGVESFRALLKSHQVIDMLRQHPARWGAKELVLALRKQTPRLYSIASSPKRVGAEAHLTVSVVDYTAFGERHLGNASYHLATRGTEEDTVRVFVESNDRFRLPEDSSRDVVMIGPGTGVAPFRAFVQERAEVGARGRNWLFFGEQHFRSQFLYQTEWQEALKKKTLHRLSVAFSRDTAEKVYVQHRLREQGKELFAWLEGGASLYVCGDAQRMAPDVHEALVDVVAQHGDRSREAAEDWLKSLRDERRYLRDVY</sequence>
<dbReference type="EMBL" id="CP004025">
    <property type="protein sequence ID" value="AGC43997.1"/>
    <property type="molecule type" value="Genomic_DNA"/>
</dbReference>
<dbReference type="PATRIC" id="fig|1278073.3.peg.2729"/>
<keyword evidence="9" id="KW-0560">Oxidoreductase</keyword>
<dbReference type="EC" id="1.8.1.2" evidence="1"/>
<dbReference type="InterPro" id="IPR017938">
    <property type="entry name" value="Riboflavin_synthase-like_b-brl"/>
</dbReference>
<evidence type="ECO:0000256" key="10">
    <source>
        <dbReference type="ARBA" id="ARBA00023192"/>
    </source>
</evidence>
<dbReference type="InterPro" id="IPR008254">
    <property type="entry name" value="Flavodoxin/NO_synth"/>
</dbReference>
<keyword evidence="6 12" id="KW-0274">FAD</keyword>
<keyword evidence="3" id="KW-0028">Amino-acid biosynthesis</keyword>
<dbReference type="PANTHER" id="PTHR19384:SF128">
    <property type="entry name" value="NADPH OXIDOREDUCTASE A"/>
    <property type="match status" value="1"/>
</dbReference>
<evidence type="ECO:0000256" key="5">
    <source>
        <dbReference type="ARBA" id="ARBA00022643"/>
    </source>
</evidence>
<feature type="binding site" evidence="12">
    <location>
        <begin position="424"/>
        <end position="426"/>
    </location>
    <ligand>
        <name>FAD</name>
        <dbReference type="ChEBI" id="CHEBI:57692"/>
    </ligand>
</feature>
<keyword evidence="10" id="KW-0198">Cysteine biosynthesis</keyword>